<name>A0A834R5G4_SARSC</name>
<gene>
    <name evidence="8" type="primary">SSS_511g</name>
    <name evidence="8" type="ORF">SSS_511</name>
</gene>
<keyword evidence="6" id="KW-0443">Lipid metabolism</keyword>
<dbReference type="PANTHER" id="PTHR12253">
    <property type="entry name" value="RH14732P"/>
    <property type="match status" value="1"/>
</dbReference>
<dbReference type="GO" id="GO:0006644">
    <property type="term" value="P:phospholipid metabolic process"/>
    <property type="evidence" value="ECO:0007669"/>
    <property type="project" value="InterPro"/>
</dbReference>
<evidence type="ECO:0000256" key="1">
    <source>
        <dbReference type="ARBA" id="ARBA00001604"/>
    </source>
</evidence>
<keyword evidence="5" id="KW-0442">Lipid degradation</keyword>
<protein>
    <submittedName>
        <fullName evidence="8">Phospholipase A2 isozymes PA3A/PA3B/PA5</fullName>
    </submittedName>
</protein>
<dbReference type="AlphaFoldDB" id="A0A834R5G4"/>
<evidence type="ECO:0000313" key="8">
    <source>
        <dbReference type="EMBL" id="KAF7491289.1"/>
    </source>
</evidence>
<evidence type="ECO:0000256" key="3">
    <source>
        <dbReference type="ARBA" id="ARBA00022801"/>
    </source>
</evidence>
<comment type="catalytic activity">
    <reaction evidence="1">
        <text>a 1,2-diacyl-sn-glycero-3-phosphocholine + H2O = a 1-acyl-sn-glycero-3-phosphocholine + a fatty acid + H(+)</text>
        <dbReference type="Rhea" id="RHEA:15801"/>
        <dbReference type="ChEBI" id="CHEBI:15377"/>
        <dbReference type="ChEBI" id="CHEBI:15378"/>
        <dbReference type="ChEBI" id="CHEBI:28868"/>
        <dbReference type="ChEBI" id="CHEBI:57643"/>
        <dbReference type="ChEBI" id="CHEBI:58168"/>
        <dbReference type="EC" id="3.1.1.4"/>
    </reaction>
</comment>
<evidence type="ECO:0000313" key="10">
    <source>
        <dbReference type="Proteomes" id="UP000070412"/>
    </source>
</evidence>
<dbReference type="Proteomes" id="UP000070412">
    <property type="component" value="Unassembled WGS sequence"/>
</dbReference>
<dbReference type="GO" id="GO:0004623">
    <property type="term" value="F:phospholipase A2 activity"/>
    <property type="evidence" value="ECO:0007669"/>
    <property type="project" value="UniProtKB-EC"/>
</dbReference>
<comment type="cofactor">
    <cofactor evidence="2">
        <name>Ca(2+)</name>
        <dbReference type="ChEBI" id="CHEBI:29108"/>
    </cofactor>
</comment>
<proteinExistence type="predicted"/>
<keyword evidence="4" id="KW-0106">Calcium</keyword>
<reference evidence="9" key="3">
    <citation type="submission" date="2022-06" db="UniProtKB">
        <authorList>
            <consortium name="EnsemblMetazoa"/>
        </authorList>
    </citation>
    <scope>IDENTIFICATION</scope>
</reference>
<evidence type="ECO:0000256" key="5">
    <source>
        <dbReference type="ARBA" id="ARBA00022963"/>
    </source>
</evidence>
<evidence type="ECO:0000256" key="4">
    <source>
        <dbReference type="ARBA" id="ARBA00022837"/>
    </source>
</evidence>
<evidence type="ECO:0000313" key="9">
    <source>
        <dbReference type="EnsemblMetazoa" id="KAF7491289.1"/>
    </source>
</evidence>
<feature type="domain" description="Phospholipase A2-like central" evidence="7">
    <location>
        <begin position="178"/>
        <end position="272"/>
    </location>
</feature>
<evidence type="ECO:0000256" key="6">
    <source>
        <dbReference type="ARBA" id="ARBA00023098"/>
    </source>
</evidence>
<keyword evidence="10" id="KW-1185">Reference proteome</keyword>
<organism evidence="8">
    <name type="scientific">Sarcoptes scabiei</name>
    <name type="common">Itch mite</name>
    <name type="synonym">Acarus scabiei</name>
    <dbReference type="NCBI Taxonomy" id="52283"/>
    <lineage>
        <taxon>Eukaryota</taxon>
        <taxon>Metazoa</taxon>
        <taxon>Ecdysozoa</taxon>
        <taxon>Arthropoda</taxon>
        <taxon>Chelicerata</taxon>
        <taxon>Arachnida</taxon>
        <taxon>Acari</taxon>
        <taxon>Acariformes</taxon>
        <taxon>Sarcoptiformes</taxon>
        <taxon>Astigmata</taxon>
        <taxon>Psoroptidia</taxon>
        <taxon>Sarcoptoidea</taxon>
        <taxon>Sarcoptidae</taxon>
        <taxon>Sarcoptinae</taxon>
        <taxon>Sarcoptes</taxon>
    </lineage>
</organism>
<dbReference type="Gene3D" id="1.20.90.10">
    <property type="entry name" value="Phospholipase A2 domain"/>
    <property type="match status" value="1"/>
</dbReference>
<dbReference type="InterPro" id="IPR036444">
    <property type="entry name" value="PLipase_A2_dom_sf"/>
</dbReference>
<dbReference type="Pfam" id="PF05826">
    <property type="entry name" value="Phospholip_A2_2"/>
    <property type="match status" value="1"/>
</dbReference>
<sequence length="313" mass="37495">MIRLDIFSGLVFFIIILFDALLSKNELINNFNYYNASRLTELVDRINRYSSLVFESRSIDLDLAQENFSFIWALENEKTLTVLEMNSRFKLIDCILFDLMKDHEIGERFIRQLRQDAHNHFGHYLADFNSILIANQLCRWSQWKKSDKAESNVIDDDGRGHKFQIWIEEIRRLTSKWIAPGTKWCGFGDMANEYWDLGRMNNVDICCREHDHCPIRLASNESNYGLRNRFKSTVSLCECDRMFFDCLEQSKSIYGQQIKWIYFNLLRLDCLEPTQCYRRWIWSDGQWRMSEKQSQQLCLKQFELKKFSLKRLN</sequence>
<dbReference type="EMBL" id="WVUK01000060">
    <property type="protein sequence ID" value="KAF7491289.1"/>
    <property type="molecule type" value="Genomic_DNA"/>
</dbReference>
<dbReference type="SUPFAM" id="SSF48619">
    <property type="entry name" value="Phospholipase A2, PLA2"/>
    <property type="match status" value="1"/>
</dbReference>
<accession>A0A834R5G4</accession>
<evidence type="ECO:0000259" key="7">
    <source>
        <dbReference type="Pfam" id="PF05826"/>
    </source>
</evidence>
<reference evidence="8" key="2">
    <citation type="submission" date="2020-01" db="EMBL/GenBank/DDBJ databases">
        <authorList>
            <person name="Korhonen P.K.K."/>
            <person name="Guangxu M.G."/>
            <person name="Wang T.W."/>
            <person name="Stroehlein A.J.S."/>
            <person name="Young N.D."/>
            <person name="Ang C.-S.A."/>
            <person name="Fernando D.W.F."/>
            <person name="Lu H.L."/>
            <person name="Taylor S.T."/>
            <person name="Ehtesham M.E.M."/>
            <person name="Najaraj S.H.N."/>
            <person name="Harsha G.H.G."/>
            <person name="Madugundu A.M."/>
            <person name="Renuse S.R."/>
            <person name="Holt D.H."/>
            <person name="Pandey A.P."/>
            <person name="Papenfuss A.P."/>
            <person name="Gasser R.B.G."/>
            <person name="Fischer K.F."/>
        </authorList>
    </citation>
    <scope>NUCLEOTIDE SEQUENCE</scope>
    <source>
        <strain evidence="8">SSS_KF_BRIS2020</strain>
    </source>
</reference>
<reference evidence="10" key="1">
    <citation type="journal article" date="2020" name="PLoS Negl. Trop. Dis.">
        <title>High-quality nuclear genome for Sarcoptes scabiei-A critical resource for a neglected parasite.</title>
        <authorList>
            <person name="Korhonen P.K."/>
            <person name="Gasser R.B."/>
            <person name="Ma G."/>
            <person name="Wang T."/>
            <person name="Stroehlein A.J."/>
            <person name="Young N.D."/>
            <person name="Ang C.S."/>
            <person name="Fernando D.D."/>
            <person name="Lu H.C."/>
            <person name="Taylor S."/>
            <person name="Reynolds S.L."/>
            <person name="Mofiz E."/>
            <person name="Najaraj S.H."/>
            <person name="Gowda H."/>
            <person name="Madugundu A."/>
            <person name="Renuse S."/>
            <person name="Holt D."/>
            <person name="Pandey A."/>
            <person name="Papenfuss A.T."/>
            <person name="Fischer K."/>
        </authorList>
    </citation>
    <scope>NUCLEOTIDE SEQUENCE [LARGE SCALE GENOMIC DNA]</scope>
</reference>
<evidence type="ECO:0000256" key="2">
    <source>
        <dbReference type="ARBA" id="ARBA00001913"/>
    </source>
</evidence>
<dbReference type="GO" id="GO:0016042">
    <property type="term" value="P:lipid catabolic process"/>
    <property type="evidence" value="ECO:0007669"/>
    <property type="project" value="UniProtKB-KW"/>
</dbReference>
<dbReference type="GO" id="GO:0050482">
    <property type="term" value="P:arachidonate secretion"/>
    <property type="evidence" value="ECO:0007669"/>
    <property type="project" value="InterPro"/>
</dbReference>
<keyword evidence="3" id="KW-0378">Hydrolase</keyword>
<dbReference type="EnsemblMetazoa" id="SSS_511s_mrna">
    <property type="protein sequence ID" value="KAF7491289.1"/>
    <property type="gene ID" value="SSS_511"/>
</dbReference>
<dbReference type="InterPro" id="IPR016090">
    <property type="entry name" value="PLA2-like_dom"/>
</dbReference>
<dbReference type="OrthoDB" id="6512443at2759"/>